<dbReference type="Pfam" id="PF00627">
    <property type="entry name" value="UBA"/>
    <property type="match status" value="1"/>
</dbReference>
<feature type="domain" description="UBA" evidence="1">
    <location>
        <begin position="48"/>
        <end position="91"/>
    </location>
</feature>
<reference evidence="3" key="1">
    <citation type="journal article" date="2015" name="Proc. Natl. Acad. Sci. U.S.A.">
        <title>Genome sequencing of adzuki bean (Vigna angularis) provides insight into high starch and low fat accumulation and domestication.</title>
        <authorList>
            <person name="Yang K."/>
            <person name="Tian Z."/>
            <person name="Chen C."/>
            <person name="Luo L."/>
            <person name="Zhao B."/>
            <person name="Wang Z."/>
            <person name="Yu L."/>
            <person name="Li Y."/>
            <person name="Sun Y."/>
            <person name="Li W."/>
            <person name="Chen Y."/>
            <person name="Li Y."/>
            <person name="Zhang Y."/>
            <person name="Ai D."/>
            <person name="Zhao J."/>
            <person name="Shang C."/>
            <person name="Ma Y."/>
            <person name="Wu B."/>
            <person name="Wang M."/>
            <person name="Gao L."/>
            <person name="Sun D."/>
            <person name="Zhang P."/>
            <person name="Guo F."/>
            <person name="Wang W."/>
            <person name="Li Y."/>
            <person name="Wang J."/>
            <person name="Varshney R.K."/>
            <person name="Wang J."/>
            <person name="Ling H.Q."/>
            <person name="Wan P."/>
        </authorList>
    </citation>
    <scope>NUCLEOTIDE SEQUENCE</scope>
    <source>
        <strain evidence="3">cv. Jingnong 6</strain>
    </source>
</reference>
<protein>
    <recommendedName>
        <fullName evidence="1">UBA domain-containing protein</fullName>
    </recommendedName>
</protein>
<organism evidence="2 3">
    <name type="scientific">Phaseolus angularis</name>
    <name type="common">Azuki bean</name>
    <name type="synonym">Vigna angularis</name>
    <dbReference type="NCBI Taxonomy" id="3914"/>
    <lineage>
        <taxon>Eukaryota</taxon>
        <taxon>Viridiplantae</taxon>
        <taxon>Streptophyta</taxon>
        <taxon>Embryophyta</taxon>
        <taxon>Tracheophyta</taxon>
        <taxon>Spermatophyta</taxon>
        <taxon>Magnoliopsida</taxon>
        <taxon>eudicotyledons</taxon>
        <taxon>Gunneridae</taxon>
        <taxon>Pentapetalae</taxon>
        <taxon>rosids</taxon>
        <taxon>fabids</taxon>
        <taxon>Fabales</taxon>
        <taxon>Fabaceae</taxon>
        <taxon>Papilionoideae</taxon>
        <taxon>50 kb inversion clade</taxon>
        <taxon>NPAAA clade</taxon>
        <taxon>indigoferoid/millettioid clade</taxon>
        <taxon>Phaseoleae</taxon>
        <taxon>Vigna</taxon>
    </lineage>
</organism>
<dbReference type="STRING" id="3914.A0A0L9TE50"/>
<dbReference type="GO" id="GO:0043130">
    <property type="term" value="F:ubiquitin binding"/>
    <property type="evidence" value="ECO:0007669"/>
    <property type="project" value="TreeGrafter"/>
</dbReference>
<evidence type="ECO:0000313" key="2">
    <source>
        <dbReference type="EMBL" id="KOM28813.1"/>
    </source>
</evidence>
<proteinExistence type="predicted"/>
<dbReference type="InterPro" id="IPR009060">
    <property type="entry name" value="UBA-like_sf"/>
</dbReference>
<dbReference type="Proteomes" id="UP000053144">
    <property type="component" value="Unassembled WGS sequence"/>
</dbReference>
<dbReference type="PANTHER" id="PTHR10621:SF0">
    <property type="entry name" value="UV EXCISION REPAIR PROTEIN RAD23"/>
    <property type="match status" value="1"/>
</dbReference>
<accession>A0A0L9TE50</accession>
<dbReference type="InterPro" id="IPR015940">
    <property type="entry name" value="UBA"/>
</dbReference>
<dbReference type="PANTHER" id="PTHR10621">
    <property type="entry name" value="UV EXCISION REPAIR PROTEIN RAD23"/>
    <property type="match status" value="1"/>
</dbReference>
<dbReference type="AlphaFoldDB" id="A0A0L9TE50"/>
<dbReference type="Gramene" id="KOM28813">
    <property type="protein sequence ID" value="KOM28813"/>
    <property type="gene ID" value="LR48_Vigan588s002100"/>
</dbReference>
<dbReference type="FunFam" id="1.10.8.10:FF:000003">
    <property type="entry name" value="UV excision repair protein RAD23 homolog"/>
    <property type="match status" value="1"/>
</dbReference>
<dbReference type="EMBL" id="KQ258451">
    <property type="protein sequence ID" value="KOM28813.1"/>
    <property type="molecule type" value="Genomic_DNA"/>
</dbReference>
<dbReference type="GO" id="GO:0070628">
    <property type="term" value="F:proteasome binding"/>
    <property type="evidence" value="ECO:0007669"/>
    <property type="project" value="TreeGrafter"/>
</dbReference>
<dbReference type="GO" id="GO:0005829">
    <property type="term" value="C:cytosol"/>
    <property type="evidence" value="ECO:0007669"/>
    <property type="project" value="TreeGrafter"/>
</dbReference>
<name>A0A0L9TE50_PHAAN</name>
<dbReference type="SUPFAM" id="SSF46934">
    <property type="entry name" value="UBA-like"/>
    <property type="match status" value="1"/>
</dbReference>
<dbReference type="GO" id="GO:0005654">
    <property type="term" value="C:nucleoplasm"/>
    <property type="evidence" value="ECO:0007669"/>
    <property type="project" value="TreeGrafter"/>
</dbReference>
<dbReference type="GO" id="GO:0043161">
    <property type="term" value="P:proteasome-mediated ubiquitin-dependent protein catabolic process"/>
    <property type="evidence" value="ECO:0007669"/>
    <property type="project" value="TreeGrafter"/>
</dbReference>
<dbReference type="PROSITE" id="PS50030">
    <property type="entry name" value="UBA"/>
    <property type="match status" value="1"/>
</dbReference>
<dbReference type="Gene3D" id="1.10.8.10">
    <property type="entry name" value="DNA helicase RuvA subunit, C-terminal domain"/>
    <property type="match status" value="1"/>
</dbReference>
<evidence type="ECO:0000259" key="1">
    <source>
        <dbReference type="PROSITE" id="PS50030"/>
    </source>
</evidence>
<dbReference type="GO" id="GO:0031593">
    <property type="term" value="F:polyubiquitin modification-dependent protein binding"/>
    <property type="evidence" value="ECO:0007669"/>
    <property type="project" value="TreeGrafter"/>
</dbReference>
<sequence length="103" mass="11092">MVKLCQPVSSAVTTVSTSNSNPASDPPVQTHVSADTYGQAATNLVAGSNLEQTIQEIMDMGGDNWDRDTVSLALRVANNNSVRAIDYLLLKIILDYIHSTEDL</sequence>
<gene>
    <name evidence="2" type="ORF">LR48_Vigan588s002100</name>
</gene>
<evidence type="ECO:0000313" key="3">
    <source>
        <dbReference type="Proteomes" id="UP000053144"/>
    </source>
</evidence>